<protein>
    <submittedName>
        <fullName evidence="1">Uncharacterized protein</fullName>
    </submittedName>
</protein>
<proteinExistence type="predicted"/>
<gene>
    <name evidence="1" type="ORF">EHQ31_00795</name>
</gene>
<sequence length="282" mass="34274">MSKEYFSIRNNRNRNQKLNLRNLCELINEVISEFSKNFYFAESLGFYDSYSLPGRWYNGKLGNDEDIARKLFLKVRKRNLWPIYNHYEYYSEEDLFDIIEFLWDIVRKPVYTQERIEQLYGFDIFESFDIELGRKEFSDQINAQLIDYNKDYILEKDGMIYKKSEFGVQEIFDAEPPTNDEKILIKLSDSIKKFRNRHSNEKDRKDSVRELADILEYIRPNINDLISEQDESDLFNIINNFSIRHMNQRQKENIDESIWNNWQFYIFLSTIYAYLKLKKKSI</sequence>
<reference evidence="2" key="1">
    <citation type="journal article" date="2019" name="PLoS Negl. Trop. Dis.">
        <title>Revisiting the worldwide diversity of Leptospira species in the environment.</title>
        <authorList>
            <person name="Vincent A.T."/>
            <person name="Schiettekatte O."/>
            <person name="Bourhy P."/>
            <person name="Veyrier F.J."/>
            <person name="Picardeau M."/>
        </authorList>
    </citation>
    <scope>NUCLEOTIDE SEQUENCE [LARGE SCALE GENOMIC DNA]</scope>
    <source>
        <strain evidence="2">201800278</strain>
    </source>
</reference>
<evidence type="ECO:0000313" key="2">
    <source>
        <dbReference type="Proteomes" id="UP000297465"/>
    </source>
</evidence>
<name>A0ABY2LZY0_9LEPT</name>
<accession>A0ABY2LZY0</accession>
<dbReference type="EMBL" id="RQFO01000002">
    <property type="protein sequence ID" value="TGL06743.1"/>
    <property type="molecule type" value="Genomic_DNA"/>
</dbReference>
<organism evidence="1 2">
    <name type="scientific">Leptospira montravelensis</name>
    <dbReference type="NCBI Taxonomy" id="2484961"/>
    <lineage>
        <taxon>Bacteria</taxon>
        <taxon>Pseudomonadati</taxon>
        <taxon>Spirochaetota</taxon>
        <taxon>Spirochaetia</taxon>
        <taxon>Leptospirales</taxon>
        <taxon>Leptospiraceae</taxon>
        <taxon>Leptospira</taxon>
    </lineage>
</organism>
<comment type="caution">
    <text evidence="1">The sequence shown here is derived from an EMBL/GenBank/DDBJ whole genome shotgun (WGS) entry which is preliminary data.</text>
</comment>
<keyword evidence="2" id="KW-1185">Reference proteome</keyword>
<dbReference type="Proteomes" id="UP000297465">
    <property type="component" value="Unassembled WGS sequence"/>
</dbReference>
<dbReference type="RefSeq" id="WP_135568309.1">
    <property type="nucleotide sequence ID" value="NZ_RQFN01000005.1"/>
</dbReference>
<evidence type="ECO:0000313" key="1">
    <source>
        <dbReference type="EMBL" id="TGL06743.1"/>
    </source>
</evidence>